<name>A0ABC8ZG62_9POAL</name>
<dbReference type="PANTHER" id="PTHR33994">
    <property type="entry name" value="OS04G0515000 PROTEIN"/>
    <property type="match status" value="1"/>
</dbReference>
<evidence type="ECO:0000256" key="1">
    <source>
        <dbReference type="SAM" id="Phobius"/>
    </source>
</evidence>
<organism evidence="2 3">
    <name type="scientific">Urochloa decumbens</name>
    <dbReference type="NCBI Taxonomy" id="240449"/>
    <lineage>
        <taxon>Eukaryota</taxon>
        <taxon>Viridiplantae</taxon>
        <taxon>Streptophyta</taxon>
        <taxon>Embryophyta</taxon>
        <taxon>Tracheophyta</taxon>
        <taxon>Spermatophyta</taxon>
        <taxon>Magnoliopsida</taxon>
        <taxon>Liliopsida</taxon>
        <taxon>Poales</taxon>
        <taxon>Poaceae</taxon>
        <taxon>PACMAD clade</taxon>
        <taxon>Panicoideae</taxon>
        <taxon>Panicodae</taxon>
        <taxon>Paniceae</taxon>
        <taxon>Melinidinae</taxon>
        <taxon>Urochloa</taxon>
    </lineage>
</organism>
<sequence length="233" mass="25637">MGLGFDLDMAAAEPFNAMEADPHHAAASGGRRRRGCCSRASCYSPSAENDPCFLLVWTTAFMTVALFALLVMIAVFKLVYREPSFSVELTGYDGIDPGRAPRIVSPAFNVTLRMNNTCVDSVHVAVTYSGVALGWARVDPRDCAEGRWAKDVEVVARGGRVGLSRRLRDRMASDWSSAGAVELDVNVLIYYHSVSRRIGTQQIPRTFDGKVKMINRIAIYSRTAGFFFEIKGL</sequence>
<dbReference type="Proteomes" id="UP001497457">
    <property type="component" value="Chromosome 19rd"/>
</dbReference>
<evidence type="ECO:0000313" key="3">
    <source>
        <dbReference type="Proteomes" id="UP001497457"/>
    </source>
</evidence>
<dbReference type="EMBL" id="OZ075129">
    <property type="protein sequence ID" value="CAL4961162.1"/>
    <property type="molecule type" value="Genomic_DNA"/>
</dbReference>
<keyword evidence="1" id="KW-1133">Transmembrane helix</keyword>
<keyword evidence="1" id="KW-0472">Membrane</keyword>
<dbReference type="PANTHER" id="PTHR33994:SF27">
    <property type="entry name" value="OS01G0771700 PROTEIN"/>
    <property type="match status" value="1"/>
</dbReference>
<accession>A0ABC8ZG62</accession>
<keyword evidence="1" id="KW-0812">Transmembrane</keyword>
<dbReference type="AlphaFoldDB" id="A0ABC8ZG62"/>
<keyword evidence="3" id="KW-1185">Reference proteome</keyword>
<evidence type="ECO:0000313" key="2">
    <source>
        <dbReference type="EMBL" id="CAL4961162.1"/>
    </source>
</evidence>
<reference evidence="2" key="1">
    <citation type="submission" date="2024-10" db="EMBL/GenBank/DDBJ databases">
        <authorList>
            <person name="Ryan C."/>
        </authorList>
    </citation>
    <scope>NUCLEOTIDE SEQUENCE [LARGE SCALE GENOMIC DNA]</scope>
</reference>
<protein>
    <recommendedName>
        <fullName evidence="4">Late embryogenesis abundant protein LEA-2 subgroup domain-containing protein</fullName>
    </recommendedName>
</protein>
<gene>
    <name evidence="2" type="ORF">URODEC1_LOCUS44843</name>
</gene>
<proteinExistence type="predicted"/>
<evidence type="ECO:0008006" key="4">
    <source>
        <dbReference type="Google" id="ProtNLM"/>
    </source>
</evidence>
<feature type="transmembrane region" description="Helical" evidence="1">
    <location>
        <begin position="54"/>
        <end position="76"/>
    </location>
</feature>